<dbReference type="SUPFAM" id="SSF51695">
    <property type="entry name" value="PLC-like phosphodiesterases"/>
    <property type="match status" value="1"/>
</dbReference>
<sequence>MPSTSQLCACVLLCCIPALAQAFDVVAHRGASGYLPEHTLEAVTLAHAQGADFIEQDVVISKDGEAVILHDIHIEEVTDVELKFPDRVREDGRYYAIDFTLEELKRLSVNERQNENAKPIFKNRYFGEENGFTIPTLAEQIELIDNLNRLTNAHVGFFPEIKYAAWHREQGFDISKIILGVLERFGLDGPDTNLYLQSFDFKELQRLRNELGFKGKLVQLIGEKKWRESDTDFQWIRTAEGLDAVAKVADGVAPWIAHLFEPEPLRNGERVEQQWLARARERGLQIYPYTFRIDALAADMTKQEWLDALVKELKVDGIFTDQVPPVLDYLGR</sequence>
<comment type="caution">
    <text evidence="9">The sequence shown here is derived from an EMBL/GenBank/DDBJ whole genome shotgun (WGS) entry which is preliminary data.</text>
</comment>
<dbReference type="EC" id="3.1.4.46" evidence="2"/>
<proteinExistence type="inferred from homology"/>
<dbReference type="Pfam" id="PF03009">
    <property type="entry name" value="GDPD"/>
    <property type="match status" value="1"/>
</dbReference>
<evidence type="ECO:0000256" key="5">
    <source>
        <dbReference type="ARBA" id="ARBA00022801"/>
    </source>
</evidence>
<dbReference type="OrthoDB" id="9795622at2"/>
<dbReference type="PANTHER" id="PTHR43620">
    <property type="entry name" value="GLYCEROPHOSPHORYL DIESTER PHOSPHODIESTERASE"/>
    <property type="match status" value="1"/>
</dbReference>
<evidence type="ECO:0000256" key="2">
    <source>
        <dbReference type="ARBA" id="ARBA00012247"/>
    </source>
</evidence>
<dbReference type="AlphaFoldDB" id="A0A3D8M5Z8"/>
<evidence type="ECO:0000313" key="9">
    <source>
        <dbReference type="EMBL" id="RDV25173.1"/>
    </source>
</evidence>
<dbReference type="GO" id="GO:0006071">
    <property type="term" value="P:glycerol metabolic process"/>
    <property type="evidence" value="ECO:0007669"/>
    <property type="project" value="UniProtKB-KW"/>
</dbReference>
<gene>
    <name evidence="9" type="ORF">DXV75_11185</name>
</gene>
<feature type="signal peptide" evidence="7">
    <location>
        <begin position="1"/>
        <end position="22"/>
    </location>
</feature>
<dbReference type="Proteomes" id="UP000256561">
    <property type="component" value="Unassembled WGS sequence"/>
</dbReference>
<evidence type="ECO:0000256" key="4">
    <source>
        <dbReference type="ARBA" id="ARBA00022798"/>
    </source>
</evidence>
<feature type="chain" id="PRO_5017768436" description="glycerophosphodiester phosphodiesterase" evidence="7">
    <location>
        <begin position="23"/>
        <end position="332"/>
    </location>
</feature>
<comment type="similarity">
    <text evidence="1">Belongs to the glycerophosphoryl diester phosphodiesterase family.</text>
</comment>
<evidence type="ECO:0000256" key="7">
    <source>
        <dbReference type="SAM" id="SignalP"/>
    </source>
</evidence>
<accession>A0A3D8M5Z8</accession>
<evidence type="ECO:0000256" key="3">
    <source>
        <dbReference type="ARBA" id="ARBA00022729"/>
    </source>
</evidence>
<evidence type="ECO:0000313" key="10">
    <source>
        <dbReference type="Proteomes" id="UP000256561"/>
    </source>
</evidence>
<name>A0A3D8M5Z8_9ALTE</name>
<evidence type="ECO:0000259" key="8">
    <source>
        <dbReference type="PROSITE" id="PS51704"/>
    </source>
</evidence>
<dbReference type="EMBL" id="QRHA01000007">
    <property type="protein sequence ID" value="RDV25173.1"/>
    <property type="molecule type" value="Genomic_DNA"/>
</dbReference>
<dbReference type="GO" id="GO:0042597">
    <property type="term" value="C:periplasmic space"/>
    <property type="evidence" value="ECO:0007669"/>
    <property type="project" value="TreeGrafter"/>
</dbReference>
<evidence type="ECO:0000256" key="6">
    <source>
        <dbReference type="ARBA" id="ARBA00047512"/>
    </source>
</evidence>
<dbReference type="NCBIfam" id="NF008354">
    <property type="entry name" value="PRK11143.1"/>
    <property type="match status" value="1"/>
</dbReference>
<comment type="catalytic activity">
    <reaction evidence="6">
        <text>a sn-glycero-3-phosphodiester + H2O = an alcohol + sn-glycerol 3-phosphate + H(+)</text>
        <dbReference type="Rhea" id="RHEA:12969"/>
        <dbReference type="ChEBI" id="CHEBI:15377"/>
        <dbReference type="ChEBI" id="CHEBI:15378"/>
        <dbReference type="ChEBI" id="CHEBI:30879"/>
        <dbReference type="ChEBI" id="CHEBI:57597"/>
        <dbReference type="ChEBI" id="CHEBI:83408"/>
        <dbReference type="EC" id="3.1.4.46"/>
    </reaction>
</comment>
<feature type="domain" description="GP-PDE" evidence="8">
    <location>
        <begin position="23"/>
        <end position="330"/>
    </location>
</feature>
<dbReference type="InterPro" id="IPR017946">
    <property type="entry name" value="PLC-like_Pdiesterase_TIM-brl"/>
</dbReference>
<evidence type="ECO:0000256" key="1">
    <source>
        <dbReference type="ARBA" id="ARBA00007277"/>
    </source>
</evidence>
<keyword evidence="4" id="KW-0319">Glycerol metabolism</keyword>
<reference evidence="10" key="1">
    <citation type="submission" date="2018-08" db="EMBL/GenBank/DDBJ databases">
        <authorList>
            <person name="Zhang J."/>
            <person name="Du Z.-J."/>
        </authorList>
    </citation>
    <scope>NUCLEOTIDE SEQUENCE [LARGE SCALE GENOMIC DNA]</scope>
    <source>
        <strain evidence="10">KCTC 52655</strain>
    </source>
</reference>
<keyword evidence="10" id="KW-1185">Reference proteome</keyword>
<dbReference type="PROSITE" id="PS51704">
    <property type="entry name" value="GP_PDE"/>
    <property type="match status" value="1"/>
</dbReference>
<organism evidence="9 10">
    <name type="scientific">Alteromonas aestuariivivens</name>
    <dbReference type="NCBI Taxonomy" id="1938339"/>
    <lineage>
        <taxon>Bacteria</taxon>
        <taxon>Pseudomonadati</taxon>
        <taxon>Pseudomonadota</taxon>
        <taxon>Gammaproteobacteria</taxon>
        <taxon>Alteromonadales</taxon>
        <taxon>Alteromonadaceae</taxon>
        <taxon>Alteromonas/Salinimonas group</taxon>
        <taxon>Alteromonas</taxon>
    </lineage>
</organism>
<protein>
    <recommendedName>
        <fullName evidence="2">glycerophosphodiester phosphodiesterase</fullName>
        <ecNumber evidence="2">3.1.4.46</ecNumber>
    </recommendedName>
</protein>
<dbReference type="InterPro" id="IPR030395">
    <property type="entry name" value="GP_PDE_dom"/>
</dbReference>
<dbReference type="RefSeq" id="WP_115593505.1">
    <property type="nucleotide sequence ID" value="NZ_QRHA01000007.1"/>
</dbReference>
<dbReference type="PANTHER" id="PTHR43620:SF7">
    <property type="entry name" value="GLYCEROPHOSPHODIESTER PHOSPHODIESTERASE GDPD5-RELATED"/>
    <property type="match status" value="1"/>
</dbReference>
<dbReference type="Gene3D" id="3.20.20.190">
    <property type="entry name" value="Phosphatidylinositol (PI) phosphodiesterase"/>
    <property type="match status" value="1"/>
</dbReference>
<keyword evidence="5 9" id="KW-0378">Hydrolase</keyword>
<keyword evidence="3 7" id="KW-0732">Signal</keyword>
<dbReference type="GO" id="GO:0006629">
    <property type="term" value="P:lipid metabolic process"/>
    <property type="evidence" value="ECO:0007669"/>
    <property type="project" value="InterPro"/>
</dbReference>
<dbReference type="GO" id="GO:0008889">
    <property type="term" value="F:glycerophosphodiester phosphodiesterase activity"/>
    <property type="evidence" value="ECO:0007669"/>
    <property type="project" value="UniProtKB-EC"/>
</dbReference>